<dbReference type="Proteomes" id="UP000253324">
    <property type="component" value="Unassembled WGS sequence"/>
</dbReference>
<proteinExistence type="predicted"/>
<evidence type="ECO:0000313" key="2">
    <source>
        <dbReference type="Proteomes" id="UP000253324"/>
    </source>
</evidence>
<gene>
    <name evidence="1" type="ORF">C7476_12451</name>
</gene>
<feature type="non-terminal residue" evidence="1">
    <location>
        <position position="1"/>
    </location>
</feature>
<sequence>KFAAVEQAFRGSMERYKCELDEFRLTPGDVSVSNLLAGYMAVGNPGTRQEATSTAQAQK</sequence>
<name>A0A368YE61_9HYPH</name>
<organism evidence="1 2">
    <name type="scientific">Phyllobacterium bourgognense</name>
    <dbReference type="NCBI Taxonomy" id="314236"/>
    <lineage>
        <taxon>Bacteria</taxon>
        <taxon>Pseudomonadati</taxon>
        <taxon>Pseudomonadota</taxon>
        <taxon>Alphaproteobacteria</taxon>
        <taxon>Hyphomicrobiales</taxon>
        <taxon>Phyllobacteriaceae</taxon>
        <taxon>Phyllobacterium</taxon>
    </lineage>
</organism>
<reference evidence="1 2" key="1">
    <citation type="submission" date="2018-07" db="EMBL/GenBank/DDBJ databases">
        <title>Genomic Encyclopedia of Type Strains, Phase III (KMG-III): the genomes of soil and plant-associated and newly described type strains.</title>
        <authorList>
            <person name="Whitman W."/>
        </authorList>
    </citation>
    <scope>NUCLEOTIDE SEQUENCE [LARGE SCALE GENOMIC DNA]</scope>
    <source>
        <strain evidence="1 2">31-25a</strain>
    </source>
</reference>
<evidence type="ECO:0000313" key="1">
    <source>
        <dbReference type="EMBL" id="RCW78520.1"/>
    </source>
</evidence>
<comment type="caution">
    <text evidence="1">The sequence shown here is derived from an EMBL/GenBank/DDBJ whole genome shotgun (WGS) entry which is preliminary data.</text>
</comment>
<dbReference type="RefSeq" id="WP_210207817.1">
    <property type="nucleotide sequence ID" value="NZ_QPJM01000024.1"/>
</dbReference>
<dbReference type="EMBL" id="QPJM01000024">
    <property type="protein sequence ID" value="RCW78520.1"/>
    <property type="molecule type" value="Genomic_DNA"/>
</dbReference>
<dbReference type="AlphaFoldDB" id="A0A368YE61"/>
<protein>
    <submittedName>
        <fullName evidence="1">Uncharacterized protein</fullName>
    </submittedName>
</protein>
<accession>A0A368YE61</accession>
<keyword evidence="2" id="KW-1185">Reference proteome</keyword>